<dbReference type="EMBL" id="AZEX01000032">
    <property type="protein sequence ID" value="KRL60885.1"/>
    <property type="molecule type" value="Genomic_DNA"/>
</dbReference>
<dbReference type="SMART" id="SM00829">
    <property type="entry name" value="PKS_ER"/>
    <property type="match status" value="1"/>
</dbReference>
<dbReference type="Proteomes" id="UP000051264">
    <property type="component" value="Unassembled WGS sequence"/>
</dbReference>
<dbReference type="STRING" id="1423747.FC69_GL001125"/>
<dbReference type="InterPro" id="IPR051397">
    <property type="entry name" value="Zn-ADH-like_protein"/>
</dbReference>
<gene>
    <name evidence="2" type="ORF">FC69_GL001125</name>
</gene>
<evidence type="ECO:0000313" key="2">
    <source>
        <dbReference type="EMBL" id="KRL60885.1"/>
    </source>
</evidence>
<protein>
    <recommendedName>
        <fullName evidence="1">Enoyl reductase (ER) domain-containing protein</fullName>
    </recommendedName>
</protein>
<dbReference type="PATRIC" id="fig|1423747.3.peg.1149"/>
<dbReference type="Gene3D" id="3.40.50.720">
    <property type="entry name" value="NAD(P)-binding Rossmann-like Domain"/>
    <property type="match status" value="1"/>
</dbReference>
<dbReference type="Pfam" id="PF00107">
    <property type="entry name" value="ADH_zinc_N"/>
    <property type="match status" value="1"/>
</dbReference>
<dbReference type="InterPro" id="IPR013154">
    <property type="entry name" value="ADH-like_N"/>
</dbReference>
<dbReference type="CDD" id="cd05280">
    <property type="entry name" value="MDR_yhdh_yhfp"/>
    <property type="match status" value="1"/>
</dbReference>
<dbReference type="SUPFAM" id="SSF51735">
    <property type="entry name" value="NAD(P)-binding Rossmann-fold domains"/>
    <property type="match status" value="1"/>
</dbReference>
<dbReference type="GO" id="GO:0043957">
    <property type="term" value="F:acryloyl-CoA reductase (NADPH) activity"/>
    <property type="evidence" value="ECO:0007669"/>
    <property type="project" value="TreeGrafter"/>
</dbReference>
<accession>A0A0R1S3F2</accession>
<dbReference type="InterPro" id="IPR020843">
    <property type="entry name" value="ER"/>
</dbReference>
<dbReference type="InterPro" id="IPR014188">
    <property type="entry name" value="Acrylyl-CoA_reductase_AcuI"/>
</dbReference>
<dbReference type="InterPro" id="IPR011032">
    <property type="entry name" value="GroES-like_sf"/>
</dbReference>
<dbReference type="PANTHER" id="PTHR43677:SF1">
    <property type="entry name" value="ACRYLYL-COA REDUCTASE ACUI-RELATED"/>
    <property type="match status" value="1"/>
</dbReference>
<dbReference type="PANTHER" id="PTHR43677">
    <property type="entry name" value="SHORT-CHAIN DEHYDROGENASE/REDUCTASE"/>
    <property type="match status" value="1"/>
</dbReference>
<organism evidence="2 3">
    <name type="scientific">Latilactobacillus fuchuensis DSM 14340 = JCM 11249</name>
    <dbReference type="NCBI Taxonomy" id="1423747"/>
    <lineage>
        <taxon>Bacteria</taxon>
        <taxon>Bacillati</taxon>
        <taxon>Bacillota</taxon>
        <taxon>Bacilli</taxon>
        <taxon>Lactobacillales</taxon>
        <taxon>Lactobacillaceae</taxon>
        <taxon>Latilactobacillus</taxon>
    </lineage>
</organism>
<feature type="domain" description="Enoyl reductase (ER)" evidence="1">
    <location>
        <begin position="15"/>
        <end position="326"/>
    </location>
</feature>
<evidence type="ECO:0000259" key="1">
    <source>
        <dbReference type="SMART" id="SM00829"/>
    </source>
</evidence>
<dbReference type="OrthoDB" id="9782155at2"/>
<sequence length="328" mass="35247">MVAYQALVLTATETNVTAAYETKLTPALPKTGVLVKIAYSDINYKDRLTMNAKSGVLRNYPATPGIDFAGTVVTSDNLFFEPGDAVLCTGYGTGIQIDGGYAQYVKVPSDWLLKLPADLSLQEAMQYGTAGFTAAIAVTKLLRQPATIDHHTPLLVTGATGGVGSFALSFLAKLGFDQITATTRDLTQSAYLTQLGAAHVLATDQLTVQPTKLLAHQTYTGVIDTLGGPVLEHLLPLMHQDGVVAACGNAAGIQLNTSVLPFILRGVTLYGIDSVYYPRKDRKEIWQLLATNFKPVNWPTTETVAFNQLATLFNEATPQTTSRTVIQY</sequence>
<dbReference type="InterPro" id="IPR013149">
    <property type="entry name" value="ADH-like_C"/>
</dbReference>
<dbReference type="Gene3D" id="3.90.180.10">
    <property type="entry name" value="Medium-chain alcohol dehydrogenases, catalytic domain"/>
    <property type="match status" value="1"/>
</dbReference>
<evidence type="ECO:0000313" key="3">
    <source>
        <dbReference type="Proteomes" id="UP000051264"/>
    </source>
</evidence>
<name>A0A0R1S3F2_9LACO</name>
<dbReference type="NCBIfam" id="TIGR02823">
    <property type="entry name" value="oxido_YhdH"/>
    <property type="match status" value="1"/>
</dbReference>
<reference evidence="2 3" key="1">
    <citation type="journal article" date="2015" name="Genome Announc.">
        <title>Expanding the biotechnology potential of lactobacilli through comparative genomics of 213 strains and associated genera.</title>
        <authorList>
            <person name="Sun Z."/>
            <person name="Harris H.M."/>
            <person name="McCann A."/>
            <person name="Guo C."/>
            <person name="Argimon S."/>
            <person name="Zhang W."/>
            <person name="Yang X."/>
            <person name="Jeffery I.B."/>
            <person name="Cooney J.C."/>
            <person name="Kagawa T.F."/>
            <person name="Liu W."/>
            <person name="Song Y."/>
            <person name="Salvetti E."/>
            <person name="Wrobel A."/>
            <person name="Rasinkangas P."/>
            <person name="Parkhill J."/>
            <person name="Rea M.C."/>
            <person name="O'Sullivan O."/>
            <person name="Ritari J."/>
            <person name="Douillard F.P."/>
            <person name="Paul Ross R."/>
            <person name="Yang R."/>
            <person name="Briner A.E."/>
            <person name="Felis G.E."/>
            <person name="de Vos W.M."/>
            <person name="Barrangou R."/>
            <person name="Klaenhammer T.R."/>
            <person name="Caufield P.W."/>
            <person name="Cui Y."/>
            <person name="Zhang H."/>
            <person name="O'Toole P.W."/>
        </authorList>
    </citation>
    <scope>NUCLEOTIDE SEQUENCE [LARGE SCALE GENOMIC DNA]</scope>
    <source>
        <strain evidence="2 3">DSM 14340</strain>
    </source>
</reference>
<dbReference type="Pfam" id="PF08240">
    <property type="entry name" value="ADH_N"/>
    <property type="match status" value="1"/>
</dbReference>
<dbReference type="SUPFAM" id="SSF50129">
    <property type="entry name" value="GroES-like"/>
    <property type="match status" value="1"/>
</dbReference>
<dbReference type="InterPro" id="IPR036291">
    <property type="entry name" value="NAD(P)-bd_dom_sf"/>
</dbReference>
<dbReference type="AlphaFoldDB" id="A0A0R1S3F2"/>
<proteinExistence type="predicted"/>
<comment type="caution">
    <text evidence="2">The sequence shown here is derived from an EMBL/GenBank/DDBJ whole genome shotgun (WGS) entry which is preliminary data.</text>
</comment>
<dbReference type="RefSeq" id="WP_056950319.1">
    <property type="nucleotide sequence ID" value="NZ_AZEX01000032.1"/>
</dbReference>
<dbReference type="eggNOG" id="COG0604">
    <property type="taxonomic scope" value="Bacteria"/>
</dbReference>